<evidence type="ECO:0000256" key="4">
    <source>
        <dbReference type="ARBA" id="ARBA00022989"/>
    </source>
</evidence>
<dbReference type="Pfam" id="PF04277">
    <property type="entry name" value="OAD_gamma"/>
    <property type="match status" value="1"/>
</dbReference>
<dbReference type="HOGENOM" id="CLU_955959_0_0_10"/>
<protein>
    <recommendedName>
        <fullName evidence="8">LTD domain-containing protein</fullName>
    </recommendedName>
</protein>
<dbReference type="SUPFAM" id="SSF74853">
    <property type="entry name" value="Lamin A/C globular tail domain"/>
    <property type="match status" value="1"/>
</dbReference>
<comment type="subcellular location">
    <subcellularLocation>
        <location evidence="1">Cell membrane</location>
    </subcellularLocation>
</comment>
<feature type="transmembrane region" description="Helical" evidence="6">
    <location>
        <begin position="191"/>
        <end position="214"/>
    </location>
</feature>
<dbReference type="Proteomes" id="UP000033035">
    <property type="component" value="Unassembled WGS sequence"/>
</dbReference>
<feature type="domain" description="LTD" evidence="8">
    <location>
        <begin position="20"/>
        <end position="143"/>
    </location>
</feature>
<name>A0A0F5J9L8_9BACT</name>
<dbReference type="GO" id="GO:0036376">
    <property type="term" value="P:sodium ion export across plasma membrane"/>
    <property type="evidence" value="ECO:0007669"/>
    <property type="project" value="InterPro"/>
</dbReference>
<organism evidence="9 10">
    <name type="scientific">Parabacteroides gordonii MS-1 = DSM 23371</name>
    <dbReference type="NCBI Taxonomy" id="1203610"/>
    <lineage>
        <taxon>Bacteria</taxon>
        <taxon>Pseudomonadati</taxon>
        <taxon>Bacteroidota</taxon>
        <taxon>Bacteroidia</taxon>
        <taxon>Bacteroidales</taxon>
        <taxon>Tannerellaceae</taxon>
        <taxon>Parabacteroides</taxon>
    </lineage>
</organism>
<reference evidence="9 10" key="1">
    <citation type="submission" date="2013-04" db="EMBL/GenBank/DDBJ databases">
        <title>The Genome Sequence of Parabacteroides gordonii DSM 23371.</title>
        <authorList>
            <consortium name="The Broad Institute Genomics Platform"/>
            <person name="Earl A."/>
            <person name="Ward D."/>
            <person name="Feldgarden M."/>
            <person name="Gevers D."/>
            <person name="Martens E."/>
            <person name="Sakamoto M."/>
            <person name="Benno Y."/>
            <person name="Suzuki N."/>
            <person name="Matsunaga N."/>
            <person name="Koshihara K."/>
            <person name="Seki M."/>
            <person name="Komiya H."/>
            <person name="Walker B."/>
            <person name="Young S."/>
            <person name="Zeng Q."/>
            <person name="Gargeya S."/>
            <person name="Fitzgerald M."/>
            <person name="Haas B."/>
            <person name="Abouelleil A."/>
            <person name="Allen A.W."/>
            <person name="Alvarado L."/>
            <person name="Arachchi H.M."/>
            <person name="Berlin A.M."/>
            <person name="Chapman S.B."/>
            <person name="Gainer-Dewar J."/>
            <person name="Goldberg J."/>
            <person name="Griggs A."/>
            <person name="Gujja S."/>
            <person name="Hansen M."/>
            <person name="Howarth C."/>
            <person name="Imamovic A."/>
            <person name="Ireland A."/>
            <person name="Larimer J."/>
            <person name="McCowan C."/>
            <person name="Murphy C."/>
            <person name="Pearson M."/>
            <person name="Poon T.W."/>
            <person name="Priest M."/>
            <person name="Roberts A."/>
            <person name="Saif S."/>
            <person name="Shea T."/>
            <person name="Sisk P."/>
            <person name="Sykes S."/>
            <person name="Wortman J."/>
            <person name="Nusbaum C."/>
            <person name="Birren B."/>
        </authorList>
    </citation>
    <scope>NUCLEOTIDE SEQUENCE [LARGE SCALE GENOMIC DNA]</scope>
    <source>
        <strain evidence="9 10">MS-1</strain>
    </source>
</reference>
<dbReference type="Pfam" id="PF00932">
    <property type="entry name" value="LTD"/>
    <property type="match status" value="1"/>
</dbReference>
<dbReference type="PATRIC" id="fig|1203610.3.peg.3469"/>
<dbReference type="InterPro" id="IPR005899">
    <property type="entry name" value="Na_pump_deCOase"/>
</dbReference>
<keyword evidence="7" id="KW-0732">Signal</keyword>
<evidence type="ECO:0000256" key="6">
    <source>
        <dbReference type="SAM" id="Phobius"/>
    </source>
</evidence>
<keyword evidence="3 6" id="KW-0812">Transmembrane</keyword>
<dbReference type="EMBL" id="AQHW01000016">
    <property type="protein sequence ID" value="KKB54484.1"/>
    <property type="molecule type" value="Genomic_DNA"/>
</dbReference>
<dbReference type="PROSITE" id="PS51841">
    <property type="entry name" value="LTD"/>
    <property type="match status" value="1"/>
</dbReference>
<evidence type="ECO:0000259" key="8">
    <source>
        <dbReference type="PROSITE" id="PS51841"/>
    </source>
</evidence>
<accession>A0A0F5J9L8</accession>
<sequence>MNMIKKRFGVLLLFVLLVSFGAQAQRAASMRINEVLVINDDNFVDDYGKRHPWIELFNTSAGTVNIAGCFLTDDKNNPKKYPIPKGDVLTQIPPRQHTLFWADGEPSRGTFHVNFTLDPSKENYIGLYDADGKTLIDEITIPAAQKSDISYGRIIDGGEEWGILPKVTPSTNNLTLDSNEKIENFKTNDSLGIGMTITAMAVVFLGLLLLFLIFKQVGKAAIAASKRNAQKAGAPVSASAPDEVSGEVFAAISAALYEMSDDNHDVENTVLTIRKVARTYSPWSSKIYSLRDVPRK</sequence>
<evidence type="ECO:0000256" key="1">
    <source>
        <dbReference type="ARBA" id="ARBA00004236"/>
    </source>
</evidence>
<dbReference type="AlphaFoldDB" id="A0A0F5J9L8"/>
<proteinExistence type="predicted"/>
<evidence type="ECO:0000256" key="2">
    <source>
        <dbReference type="ARBA" id="ARBA00022475"/>
    </source>
</evidence>
<keyword evidence="5 6" id="KW-0472">Membrane</keyword>
<dbReference type="InterPro" id="IPR036415">
    <property type="entry name" value="Lamin_tail_dom_sf"/>
</dbReference>
<gene>
    <name evidence="9" type="ORF">HMPREF1536_03404</name>
</gene>
<comment type="caution">
    <text evidence="9">The sequence shown here is derived from an EMBL/GenBank/DDBJ whole genome shotgun (WGS) entry which is preliminary data.</text>
</comment>
<dbReference type="GO" id="GO:0005886">
    <property type="term" value="C:plasma membrane"/>
    <property type="evidence" value="ECO:0007669"/>
    <property type="project" value="UniProtKB-SubCell"/>
</dbReference>
<evidence type="ECO:0000256" key="3">
    <source>
        <dbReference type="ARBA" id="ARBA00022692"/>
    </source>
</evidence>
<dbReference type="Gene3D" id="2.60.40.1260">
    <property type="entry name" value="Lamin Tail domain"/>
    <property type="match status" value="1"/>
</dbReference>
<keyword evidence="10" id="KW-1185">Reference proteome</keyword>
<feature type="chain" id="PRO_5002488916" description="LTD domain-containing protein" evidence="7">
    <location>
        <begin position="25"/>
        <end position="296"/>
    </location>
</feature>
<dbReference type="GO" id="GO:0015081">
    <property type="term" value="F:sodium ion transmembrane transporter activity"/>
    <property type="evidence" value="ECO:0007669"/>
    <property type="project" value="InterPro"/>
</dbReference>
<evidence type="ECO:0000256" key="7">
    <source>
        <dbReference type="SAM" id="SignalP"/>
    </source>
</evidence>
<keyword evidence="4 6" id="KW-1133">Transmembrane helix</keyword>
<dbReference type="InterPro" id="IPR001322">
    <property type="entry name" value="Lamin_tail_dom"/>
</dbReference>
<evidence type="ECO:0000313" key="9">
    <source>
        <dbReference type="EMBL" id="KKB54484.1"/>
    </source>
</evidence>
<evidence type="ECO:0000313" key="10">
    <source>
        <dbReference type="Proteomes" id="UP000033035"/>
    </source>
</evidence>
<feature type="signal peptide" evidence="7">
    <location>
        <begin position="1"/>
        <end position="24"/>
    </location>
</feature>
<dbReference type="STRING" id="1203610.HMPREF1536_03404"/>
<evidence type="ECO:0000256" key="5">
    <source>
        <dbReference type="ARBA" id="ARBA00023136"/>
    </source>
</evidence>
<keyword evidence="2" id="KW-1003">Cell membrane</keyword>